<protein>
    <submittedName>
        <fullName evidence="1">Uncharacterized protein</fullName>
    </submittedName>
</protein>
<dbReference type="AlphaFoldDB" id="A2DHS3"/>
<evidence type="ECO:0000313" key="1">
    <source>
        <dbReference type="EMBL" id="EAY20121.1"/>
    </source>
</evidence>
<dbReference type="EMBL" id="DS113201">
    <property type="protein sequence ID" value="EAY20121.1"/>
    <property type="molecule type" value="Genomic_DNA"/>
</dbReference>
<name>A2DHS3_TRIV3</name>
<sequence>MDLLTSSKLTVNNENQVATVIMKMIEADKSYTGTLECIYREWLSENKLKELYEFVTKEKLYTKLLHFYRALEAMKNSRPIYFKAQYLRNVVIHKIKYNESIVNVAVISSNSPDDRSELMNGGYFPRTCLVGSNYIFIGAYKAANKSDLSTEYIQY</sequence>
<accession>A2DHS3</accession>
<dbReference type="Proteomes" id="UP000001542">
    <property type="component" value="Unassembled WGS sequence"/>
</dbReference>
<reference evidence="1" key="1">
    <citation type="submission" date="2006-10" db="EMBL/GenBank/DDBJ databases">
        <authorList>
            <person name="Amadeo P."/>
            <person name="Zhao Q."/>
            <person name="Wortman J."/>
            <person name="Fraser-Liggett C."/>
            <person name="Carlton J."/>
        </authorList>
    </citation>
    <scope>NUCLEOTIDE SEQUENCE</scope>
    <source>
        <strain evidence="1">G3</strain>
    </source>
</reference>
<reference evidence="1" key="2">
    <citation type="journal article" date="2007" name="Science">
        <title>Draft genome sequence of the sexually transmitted pathogen Trichomonas vaginalis.</title>
        <authorList>
            <person name="Carlton J.M."/>
            <person name="Hirt R.P."/>
            <person name="Silva J.C."/>
            <person name="Delcher A.L."/>
            <person name="Schatz M."/>
            <person name="Zhao Q."/>
            <person name="Wortman J.R."/>
            <person name="Bidwell S.L."/>
            <person name="Alsmark U.C.M."/>
            <person name="Besteiro S."/>
            <person name="Sicheritz-Ponten T."/>
            <person name="Noel C.J."/>
            <person name="Dacks J.B."/>
            <person name="Foster P.G."/>
            <person name="Simillion C."/>
            <person name="Van de Peer Y."/>
            <person name="Miranda-Saavedra D."/>
            <person name="Barton G.J."/>
            <person name="Westrop G.D."/>
            <person name="Mueller S."/>
            <person name="Dessi D."/>
            <person name="Fiori P.L."/>
            <person name="Ren Q."/>
            <person name="Paulsen I."/>
            <person name="Zhang H."/>
            <person name="Bastida-Corcuera F.D."/>
            <person name="Simoes-Barbosa A."/>
            <person name="Brown M.T."/>
            <person name="Hayes R.D."/>
            <person name="Mukherjee M."/>
            <person name="Okumura C.Y."/>
            <person name="Schneider R."/>
            <person name="Smith A.J."/>
            <person name="Vanacova S."/>
            <person name="Villalvazo M."/>
            <person name="Haas B.J."/>
            <person name="Pertea M."/>
            <person name="Feldblyum T.V."/>
            <person name="Utterback T.R."/>
            <person name="Shu C.L."/>
            <person name="Osoegawa K."/>
            <person name="de Jong P.J."/>
            <person name="Hrdy I."/>
            <person name="Horvathova L."/>
            <person name="Zubacova Z."/>
            <person name="Dolezal P."/>
            <person name="Malik S.B."/>
            <person name="Logsdon J.M. Jr."/>
            <person name="Henze K."/>
            <person name="Gupta A."/>
            <person name="Wang C.C."/>
            <person name="Dunne R.L."/>
            <person name="Upcroft J.A."/>
            <person name="Upcroft P."/>
            <person name="White O."/>
            <person name="Salzberg S.L."/>
            <person name="Tang P."/>
            <person name="Chiu C.-H."/>
            <person name="Lee Y.-S."/>
            <person name="Embley T.M."/>
            <person name="Coombs G.H."/>
            <person name="Mottram J.C."/>
            <person name="Tachezy J."/>
            <person name="Fraser-Liggett C.M."/>
            <person name="Johnson P.J."/>
        </authorList>
    </citation>
    <scope>NUCLEOTIDE SEQUENCE [LARGE SCALE GENOMIC DNA]</scope>
    <source>
        <strain evidence="1">G3</strain>
    </source>
</reference>
<keyword evidence="2" id="KW-1185">Reference proteome</keyword>
<evidence type="ECO:0000313" key="2">
    <source>
        <dbReference type="Proteomes" id="UP000001542"/>
    </source>
</evidence>
<dbReference type="VEuPathDB" id="TrichDB:TVAG_366290"/>
<organism evidence="1 2">
    <name type="scientific">Trichomonas vaginalis (strain ATCC PRA-98 / G3)</name>
    <dbReference type="NCBI Taxonomy" id="412133"/>
    <lineage>
        <taxon>Eukaryota</taxon>
        <taxon>Metamonada</taxon>
        <taxon>Parabasalia</taxon>
        <taxon>Trichomonadida</taxon>
        <taxon>Trichomonadidae</taxon>
        <taxon>Trichomonas</taxon>
    </lineage>
</organism>
<proteinExistence type="predicted"/>
<gene>
    <name evidence="1" type="ORF">TVAG_366290</name>
</gene>
<dbReference type="InParanoid" id="A2DHS3"/>